<comment type="subcellular location">
    <subcellularLocation>
        <location evidence="1">Cell membrane</location>
        <topology evidence="1">Multi-pass membrane protein</topology>
    </subcellularLocation>
</comment>
<evidence type="ECO:0000256" key="4">
    <source>
        <dbReference type="ARBA" id="ARBA00022692"/>
    </source>
</evidence>
<dbReference type="InterPro" id="IPR000276">
    <property type="entry name" value="GPCR_Rhodpsn"/>
</dbReference>
<dbReference type="PROSITE" id="PS50262">
    <property type="entry name" value="G_PROTEIN_RECEP_F1_2"/>
    <property type="match status" value="1"/>
</dbReference>
<dbReference type="InterPro" id="IPR017452">
    <property type="entry name" value="GPCR_Rhodpsn_7TM"/>
</dbReference>
<accession>A0AAN9GNM9</accession>
<protein>
    <recommendedName>
        <fullName evidence="14">G-protein coupled receptors family 1 profile domain-containing protein</fullName>
    </recommendedName>
</protein>
<feature type="transmembrane region" description="Helical" evidence="13">
    <location>
        <begin position="733"/>
        <end position="757"/>
    </location>
</feature>
<dbReference type="GO" id="GO:0007189">
    <property type="term" value="P:adenylate cyclase-activating G protein-coupled receptor signaling pathway"/>
    <property type="evidence" value="ECO:0007669"/>
    <property type="project" value="TreeGrafter"/>
</dbReference>
<comment type="caution">
    <text evidence="12">Lacks conserved residue(s) required for the propagation of feature annotation.</text>
</comment>
<comment type="caution">
    <text evidence="15">The sequence shown here is derived from an EMBL/GenBank/DDBJ whole genome shotgun (WGS) entry which is preliminary data.</text>
</comment>
<dbReference type="Gene3D" id="1.20.1070.10">
    <property type="entry name" value="Rhodopsin 7-helix transmembrane proteins"/>
    <property type="match status" value="1"/>
</dbReference>
<dbReference type="PANTHER" id="PTHR24372">
    <property type="entry name" value="GLYCOPROTEIN HORMONE RECEPTOR"/>
    <property type="match status" value="1"/>
</dbReference>
<keyword evidence="7" id="KW-0297">G-protein coupled receptor</keyword>
<feature type="disulfide bond" evidence="12">
    <location>
        <begin position="69"/>
        <end position="84"/>
    </location>
</feature>
<dbReference type="InterPro" id="IPR036055">
    <property type="entry name" value="LDL_receptor-like_sf"/>
</dbReference>
<keyword evidence="9 12" id="KW-1015">Disulfide bond</keyword>
<dbReference type="EMBL" id="JBAMIC010000002">
    <property type="protein sequence ID" value="KAK7113210.1"/>
    <property type="molecule type" value="Genomic_DNA"/>
</dbReference>
<dbReference type="Pfam" id="PF00001">
    <property type="entry name" value="7tm_1"/>
    <property type="match status" value="1"/>
</dbReference>
<feature type="transmembrane region" description="Helical" evidence="13">
    <location>
        <begin position="477"/>
        <end position="503"/>
    </location>
</feature>
<evidence type="ECO:0000256" key="3">
    <source>
        <dbReference type="ARBA" id="ARBA00022614"/>
    </source>
</evidence>
<dbReference type="Gene3D" id="3.80.10.10">
    <property type="entry name" value="Ribonuclease Inhibitor"/>
    <property type="match status" value="1"/>
</dbReference>
<keyword evidence="8 13" id="KW-0472">Membrane</keyword>
<keyword evidence="3" id="KW-0433">Leucine-rich repeat</keyword>
<dbReference type="InterPro" id="IPR002172">
    <property type="entry name" value="LDrepeatLR_classA_rpt"/>
</dbReference>
<dbReference type="SUPFAM" id="SSF81321">
    <property type="entry name" value="Family A G protein-coupled receptor-like"/>
    <property type="match status" value="1"/>
</dbReference>
<dbReference type="Gene3D" id="4.10.400.10">
    <property type="entry name" value="Low-density Lipoprotein Receptor"/>
    <property type="match status" value="3"/>
</dbReference>
<dbReference type="AlphaFoldDB" id="A0AAN9GNM9"/>
<keyword evidence="5" id="KW-0677">Repeat</keyword>
<dbReference type="Pfam" id="PF00057">
    <property type="entry name" value="Ldl_recept_a"/>
    <property type="match status" value="3"/>
</dbReference>
<feature type="disulfide bond" evidence="12">
    <location>
        <begin position="97"/>
        <end position="115"/>
    </location>
</feature>
<feature type="transmembrane region" description="Helical" evidence="13">
    <location>
        <begin position="650"/>
        <end position="675"/>
    </location>
</feature>
<keyword evidence="16" id="KW-1185">Reference proteome</keyword>
<dbReference type="PROSITE" id="PS51450">
    <property type="entry name" value="LRR"/>
    <property type="match status" value="1"/>
</dbReference>
<evidence type="ECO:0000256" key="7">
    <source>
        <dbReference type="ARBA" id="ARBA00023040"/>
    </source>
</evidence>
<feature type="domain" description="G-protein coupled receptors family 1 profile" evidence="14">
    <location>
        <begin position="492"/>
        <end position="751"/>
    </location>
</feature>
<evidence type="ECO:0000256" key="9">
    <source>
        <dbReference type="ARBA" id="ARBA00023157"/>
    </source>
</evidence>
<dbReference type="SUPFAM" id="SSF52058">
    <property type="entry name" value="L domain-like"/>
    <property type="match status" value="1"/>
</dbReference>
<dbReference type="InterPro" id="IPR023415">
    <property type="entry name" value="LDLR_class-A_CS"/>
</dbReference>
<evidence type="ECO:0000256" key="11">
    <source>
        <dbReference type="ARBA" id="ARBA00023224"/>
    </source>
</evidence>
<proteinExistence type="predicted"/>
<dbReference type="PROSITE" id="PS01209">
    <property type="entry name" value="LDLRA_1"/>
    <property type="match status" value="2"/>
</dbReference>
<feature type="disulfide bond" evidence="12">
    <location>
        <begin position="187"/>
        <end position="202"/>
    </location>
</feature>
<evidence type="ECO:0000256" key="5">
    <source>
        <dbReference type="ARBA" id="ARBA00022737"/>
    </source>
</evidence>
<feature type="disulfide bond" evidence="12">
    <location>
        <begin position="207"/>
        <end position="219"/>
    </location>
</feature>
<dbReference type="CDD" id="cd00112">
    <property type="entry name" value="LDLa"/>
    <property type="match status" value="3"/>
</dbReference>
<dbReference type="GO" id="GO:0009755">
    <property type="term" value="P:hormone-mediated signaling pathway"/>
    <property type="evidence" value="ECO:0007669"/>
    <property type="project" value="TreeGrafter"/>
</dbReference>
<reference evidence="15 16" key="1">
    <citation type="submission" date="2024-02" db="EMBL/GenBank/DDBJ databases">
        <title>Chromosome-scale genome assembly of the rough periwinkle Littorina saxatilis.</title>
        <authorList>
            <person name="De Jode A."/>
            <person name="Faria R."/>
            <person name="Formenti G."/>
            <person name="Sims Y."/>
            <person name="Smith T.P."/>
            <person name="Tracey A."/>
            <person name="Wood J.M.D."/>
            <person name="Zagrodzka Z.B."/>
            <person name="Johannesson K."/>
            <person name="Butlin R.K."/>
            <person name="Leder E.H."/>
        </authorList>
    </citation>
    <scope>NUCLEOTIDE SEQUENCE [LARGE SCALE GENOMIC DNA]</scope>
    <source>
        <strain evidence="15">Snail1</strain>
        <tissue evidence="15">Muscle</tissue>
    </source>
</reference>
<feature type="disulfide bond" evidence="12">
    <location>
        <begin position="109"/>
        <end position="124"/>
    </location>
</feature>
<feature type="disulfide bond" evidence="12">
    <location>
        <begin position="226"/>
        <end position="241"/>
    </location>
</feature>
<organism evidence="15 16">
    <name type="scientific">Littorina saxatilis</name>
    <dbReference type="NCBI Taxonomy" id="31220"/>
    <lineage>
        <taxon>Eukaryota</taxon>
        <taxon>Metazoa</taxon>
        <taxon>Spiralia</taxon>
        <taxon>Lophotrochozoa</taxon>
        <taxon>Mollusca</taxon>
        <taxon>Gastropoda</taxon>
        <taxon>Caenogastropoda</taxon>
        <taxon>Littorinimorpha</taxon>
        <taxon>Littorinoidea</taxon>
        <taxon>Littorinidae</taxon>
        <taxon>Littorina</taxon>
    </lineage>
</organism>
<dbReference type="InterPro" id="IPR001611">
    <property type="entry name" value="Leu-rich_rpt"/>
</dbReference>
<evidence type="ECO:0000256" key="6">
    <source>
        <dbReference type="ARBA" id="ARBA00022989"/>
    </source>
</evidence>
<dbReference type="SUPFAM" id="SSF57424">
    <property type="entry name" value="LDL receptor-like module"/>
    <property type="match status" value="4"/>
</dbReference>
<dbReference type="InterPro" id="IPR032675">
    <property type="entry name" value="LRR_dom_sf"/>
</dbReference>
<evidence type="ECO:0000256" key="8">
    <source>
        <dbReference type="ARBA" id="ARBA00023136"/>
    </source>
</evidence>
<feature type="transmembrane region" description="Helical" evidence="13">
    <location>
        <begin position="598"/>
        <end position="618"/>
    </location>
</feature>
<feature type="transmembrane region" description="Helical" evidence="13">
    <location>
        <begin position="510"/>
        <end position="534"/>
    </location>
</feature>
<name>A0AAN9GNM9_9CAEN</name>
<gene>
    <name evidence="15" type="ORF">V1264_012545</name>
</gene>
<dbReference type="GO" id="GO:0008528">
    <property type="term" value="F:G protein-coupled peptide receptor activity"/>
    <property type="evidence" value="ECO:0007669"/>
    <property type="project" value="TreeGrafter"/>
</dbReference>
<evidence type="ECO:0000256" key="1">
    <source>
        <dbReference type="ARBA" id="ARBA00004651"/>
    </source>
</evidence>
<dbReference type="Proteomes" id="UP001374579">
    <property type="component" value="Unassembled WGS sequence"/>
</dbReference>
<evidence type="ECO:0000256" key="2">
    <source>
        <dbReference type="ARBA" id="ARBA00022475"/>
    </source>
</evidence>
<keyword evidence="2" id="KW-1003">Cell membrane</keyword>
<dbReference type="PRINTS" id="PR00261">
    <property type="entry name" value="LDLRECEPTOR"/>
</dbReference>
<evidence type="ECO:0000256" key="13">
    <source>
        <dbReference type="SAM" id="Phobius"/>
    </source>
</evidence>
<evidence type="ECO:0000259" key="14">
    <source>
        <dbReference type="PROSITE" id="PS50262"/>
    </source>
</evidence>
<keyword evidence="11" id="KW-0807">Transducer</keyword>
<evidence type="ECO:0000256" key="12">
    <source>
        <dbReference type="PROSITE-ProRule" id="PRU00124"/>
    </source>
</evidence>
<dbReference type="PANTHER" id="PTHR24372:SF77">
    <property type="entry name" value="G-PROTEIN COUPLED RECEPTORS FAMILY 1 PROFILE DOMAIN-CONTAINING PROTEIN"/>
    <property type="match status" value="1"/>
</dbReference>
<evidence type="ECO:0000313" key="16">
    <source>
        <dbReference type="Proteomes" id="UP001374579"/>
    </source>
</evidence>
<dbReference type="GO" id="GO:0005886">
    <property type="term" value="C:plasma membrane"/>
    <property type="evidence" value="ECO:0007669"/>
    <property type="project" value="UniProtKB-SubCell"/>
</dbReference>
<sequence length="790" mass="87644">MDSPSQSVQNSTNFVVCPLGHVTHSFLSCDPLTACWSQLYTSCSLDKTPLPPSFSCANSLQNVPYSLVCDFRPDCSDNSDEQFCVHVPCDRDSHFECRNGQCVKHQAVCDDANDCLDGSDEDRCIVQQYFPNGKIVWPVVVKFNGSGKVEMIPLNSTYTFNNQSLECPAAHFQCPGSGYCLPVFTRCNGVYDCHGREDEAGCDHYTCPGFYRCRRSAVCLTRAEICDGVFNCPQHDDELLCDVSCPSGCVCYGHAFFCGVIFQVEQFPDLRFLDASGSGMQADDVNNTMLIYLNLASCGLSELSHLSLLNLHILHLSDNYLSEITSQHLSHLLNLHHLSLAGNPLAYIFTNRNTPPVFITSLHTLDLSRVKMFQFHMSSLSSFPSIRILNLSDCEVDTLSTDDFKTPASLHVMDVRGCPLTYFPRDVLQDLERLQKIMADNYKLCCPQMLPPGFNLASCIAPSDEVSSCDNLLRSNIYRAFLALVAAPALLGNLTAFVARVLLGKMKNGFEVFTVTLCVSDFLMGVYLAIIGVADRHYLGSYLWNDVSWRKSVACKVAGFLSMTSNEVSALVVCLITLDRLLVLRFPFSRVRFGKKSGALASGLVWVVGVVLALIPLLPPTAHWGFYSFNGICIPLPITKKEFPGHDYSFSLLIVFNFLLFMLIAVGQLLIYLSVQKNSLQHADSVTKRSSKDQRLAQRLITVAISDFLCWFPIGLLGILSSTGVSISGEVNVAMAIFVLPLNSAINPFLYTVNKLLEKKRLEKEKRLMKLLSAQIKQREAANEQIHLAN</sequence>
<feature type="transmembrane region" description="Helical" evidence="13">
    <location>
        <begin position="696"/>
        <end position="721"/>
    </location>
</feature>
<evidence type="ECO:0000256" key="10">
    <source>
        <dbReference type="ARBA" id="ARBA00023170"/>
    </source>
</evidence>
<dbReference type="SMART" id="SM00192">
    <property type="entry name" value="LDLa"/>
    <property type="match status" value="4"/>
</dbReference>
<keyword evidence="6 13" id="KW-1133">Transmembrane helix</keyword>
<keyword evidence="10" id="KW-0675">Receptor</keyword>
<dbReference type="PROSITE" id="PS50068">
    <property type="entry name" value="LDLRA_2"/>
    <property type="match status" value="4"/>
</dbReference>
<evidence type="ECO:0000313" key="15">
    <source>
        <dbReference type="EMBL" id="KAK7113210.1"/>
    </source>
</evidence>
<feature type="transmembrane region" description="Helical" evidence="13">
    <location>
        <begin position="568"/>
        <end position="586"/>
    </location>
</feature>
<keyword evidence="4 13" id="KW-0812">Transmembrane</keyword>